<dbReference type="EMBL" id="NBXA01000006">
    <property type="protein sequence ID" value="RFA15752.1"/>
    <property type="molecule type" value="Genomic_DNA"/>
</dbReference>
<evidence type="ECO:0000313" key="2">
    <source>
        <dbReference type="EMBL" id="RFA15752.1"/>
    </source>
</evidence>
<dbReference type="SUPFAM" id="SSF55486">
    <property type="entry name" value="Metalloproteases ('zincins'), catalytic domain"/>
    <property type="match status" value="1"/>
</dbReference>
<protein>
    <recommendedName>
        <fullName evidence="4">Peptidase M10 metallopeptidase domain-containing protein</fullName>
    </recommendedName>
</protein>
<organism evidence="2 3">
    <name type="scientific">Subtercola boreus</name>
    <dbReference type="NCBI Taxonomy" id="120213"/>
    <lineage>
        <taxon>Bacteria</taxon>
        <taxon>Bacillati</taxon>
        <taxon>Actinomycetota</taxon>
        <taxon>Actinomycetes</taxon>
        <taxon>Micrococcales</taxon>
        <taxon>Microbacteriaceae</taxon>
        <taxon>Subtercola</taxon>
    </lineage>
</organism>
<evidence type="ECO:0008006" key="4">
    <source>
        <dbReference type="Google" id="ProtNLM"/>
    </source>
</evidence>
<gene>
    <name evidence="2" type="ORF">B7R21_03340</name>
</gene>
<comment type="caution">
    <text evidence="2">The sequence shown here is derived from an EMBL/GenBank/DDBJ whole genome shotgun (WGS) entry which is preliminary data.</text>
</comment>
<proteinExistence type="predicted"/>
<evidence type="ECO:0000256" key="1">
    <source>
        <dbReference type="SAM" id="SignalP"/>
    </source>
</evidence>
<accession>A0A3E0W0B8</accession>
<keyword evidence="1" id="KW-0732">Signal</keyword>
<dbReference type="Proteomes" id="UP000256709">
    <property type="component" value="Unassembled WGS sequence"/>
</dbReference>
<feature type="signal peptide" evidence="1">
    <location>
        <begin position="1"/>
        <end position="18"/>
    </location>
</feature>
<dbReference type="AlphaFoldDB" id="A0A3E0W0B8"/>
<feature type="chain" id="PRO_5017580795" description="Peptidase M10 metallopeptidase domain-containing protein" evidence="1">
    <location>
        <begin position="19"/>
        <end position="337"/>
    </location>
</feature>
<sequence length="337" mass="36993">MVAGALVLLLSGQSVAHAGVADGECKLGETRFLEGEPGWSQSVSQVCGGNFTWNTEATYYWTDDTKVIWEPWEDNFDYSFFSDLDPFKVDSYSFRKANELFPDTSDREKALAKSQYAMSAMSAKARAIESRGNVKNDDICLVAPERYSDAEIAANTGWLPPQPTPDGSVGTYTYSLANNLSAEQRAVVLAGLATFDEARSGSQQPKMVEWQPGSAVPPVITFQSFPEGVTFADERYADVFPLKLDAGRDGLQRLVSGQIRLTPEADNLSEWVIVHELLHAYGFRHNPDVTDDELMSPSRTNGWVHNSWSMTSEDTPKGHAKVDSCTKAGIEAASAPR</sequence>
<reference evidence="2 3" key="1">
    <citation type="submission" date="2017-04" db="EMBL/GenBank/DDBJ databases">
        <title>Comparative genome analysis of Subtercola boreus.</title>
        <authorList>
            <person name="Cho Y.-J."/>
            <person name="Cho A."/>
            <person name="Kim O.-S."/>
            <person name="Lee J.-I."/>
        </authorList>
    </citation>
    <scope>NUCLEOTIDE SEQUENCE [LARGE SCALE GENOMIC DNA]</scope>
    <source>
        <strain evidence="2 3">P27444</strain>
    </source>
</reference>
<evidence type="ECO:0000313" key="3">
    <source>
        <dbReference type="Proteomes" id="UP000256709"/>
    </source>
</evidence>
<name>A0A3E0W0B8_9MICO</name>